<evidence type="ECO:0000256" key="1">
    <source>
        <dbReference type="ARBA" id="ARBA00008314"/>
    </source>
</evidence>
<dbReference type="GO" id="GO:0051015">
    <property type="term" value="F:actin filament binding"/>
    <property type="evidence" value="ECO:0007669"/>
    <property type="project" value="TreeGrafter"/>
</dbReference>
<dbReference type="InterPro" id="IPR001609">
    <property type="entry name" value="Myosin_head_motor_dom-like"/>
</dbReference>
<evidence type="ECO:0000256" key="5">
    <source>
        <dbReference type="ARBA" id="ARBA00023123"/>
    </source>
</evidence>
<dbReference type="GO" id="GO:0005524">
    <property type="term" value="F:ATP binding"/>
    <property type="evidence" value="ECO:0007669"/>
    <property type="project" value="UniProtKB-UniRule"/>
</dbReference>
<dbReference type="SMART" id="SM00242">
    <property type="entry name" value="MYSc"/>
    <property type="match status" value="1"/>
</dbReference>
<dbReference type="GO" id="GO:0000146">
    <property type="term" value="F:microfilament motor activity"/>
    <property type="evidence" value="ECO:0007669"/>
    <property type="project" value="TreeGrafter"/>
</dbReference>
<accession>A0A1X0QJT4</accession>
<gene>
    <name evidence="11" type="primary">Y4A0</name>
    <name evidence="11" type="ORF">A0H76_2447</name>
</gene>
<feature type="coiled-coil region" evidence="9">
    <location>
        <begin position="1109"/>
        <end position="1168"/>
    </location>
</feature>
<dbReference type="Pfam" id="PF00063">
    <property type="entry name" value="Myosin_head"/>
    <property type="match status" value="2"/>
</dbReference>
<comment type="similarity">
    <text evidence="1 8">Belongs to the TRAFAC class myosin-kinesin ATPase superfamily. Myosin family.</text>
</comment>
<dbReference type="AlphaFoldDB" id="A0A1X0QJT4"/>
<evidence type="ECO:0000259" key="10">
    <source>
        <dbReference type="PROSITE" id="PS51456"/>
    </source>
</evidence>
<evidence type="ECO:0000256" key="8">
    <source>
        <dbReference type="PROSITE-ProRule" id="PRU00782"/>
    </source>
</evidence>
<keyword evidence="5 8" id="KW-0518">Myosin</keyword>
<name>A0A1X0QJT4_9MICR</name>
<dbReference type="Gene3D" id="1.10.10.820">
    <property type="match status" value="1"/>
</dbReference>
<evidence type="ECO:0000313" key="11">
    <source>
        <dbReference type="EMBL" id="ORE00041.1"/>
    </source>
</evidence>
<proteinExistence type="inferred from homology"/>
<evidence type="ECO:0000256" key="6">
    <source>
        <dbReference type="ARBA" id="ARBA00023175"/>
    </source>
</evidence>
<dbReference type="Gene3D" id="1.20.58.530">
    <property type="match status" value="1"/>
</dbReference>
<dbReference type="Gene3D" id="1.20.5.4820">
    <property type="match status" value="1"/>
</dbReference>
<keyword evidence="4 9" id="KW-0175">Coiled coil</keyword>
<keyword evidence="6 8" id="KW-0505">Motor protein</keyword>
<evidence type="ECO:0000256" key="9">
    <source>
        <dbReference type="SAM" id="Coils"/>
    </source>
</evidence>
<feature type="region of interest" description="Actin-binding" evidence="8">
    <location>
        <begin position="582"/>
        <end position="604"/>
    </location>
</feature>
<comment type="caution">
    <text evidence="11">The sequence shown here is derived from an EMBL/GenBank/DDBJ whole genome shotgun (WGS) entry which is preliminary data.</text>
</comment>
<keyword evidence="2 8" id="KW-0547">Nucleotide-binding</keyword>
<dbReference type="EMBL" id="LTAI01000074">
    <property type="protein sequence ID" value="ORE00041.1"/>
    <property type="molecule type" value="Genomic_DNA"/>
</dbReference>
<dbReference type="InterPro" id="IPR027417">
    <property type="entry name" value="P-loop_NTPase"/>
</dbReference>
<feature type="coiled-coil region" evidence="9">
    <location>
        <begin position="1197"/>
        <end position="1224"/>
    </location>
</feature>
<dbReference type="SUPFAM" id="SSF52540">
    <property type="entry name" value="P-loop containing nucleoside triphosphate hydrolases"/>
    <property type="match status" value="1"/>
</dbReference>
<dbReference type="PANTHER" id="PTHR13140">
    <property type="entry name" value="MYOSIN"/>
    <property type="match status" value="1"/>
</dbReference>
<protein>
    <submittedName>
        <fullName evidence="11">Y4A0</fullName>
    </submittedName>
</protein>
<keyword evidence="3 8" id="KW-0067">ATP-binding</keyword>
<dbReference type="Gene3D" id="3.40.850.10">
    <property type="entry name" value="Kinesin motor domain"/>
    <property type="match status" value="1"/>
</dbReference>
<evidence type="ECO:0000256" key="3">
    <source>
        <dbReference type="ARBA" id="ARBA00022840"/>
    </source>
</evidence>
<dbReference type="VEuPathDB" id="MicrosporidiaDB:A0H76_2447"/>
<dbReference type="InterPro" id="IPR036961">
    <property type="entry name" value="Kinesin_motor_dom_sf"/>
</dbReference>
<feature type="coiled-coil region" evidence="9">
    <location>
        <begin position="769"/>
        <end position="803"/>
    </location>
</feature>
<dbReference type="GO" id="GO:0005737">
    <property type="term" value="C:cytoplasm"/>
    <property type="evidence" value="ECO:0007669"/>
    <property type="project" value="TreeGrafter"/>
</dbReference>
<dbReference type="PRINTS" id="PR00193">
    <property type="entry name" value="MYOSINHEAVY"/>
</dbReference>
<organism evidence="11 12">
    <name type="scientific">Hepatospora eriocheir</name>
    <dbReference type="NCBI Taxonomy" id="1081669"/>
    <lineage>
        <taxon>Eukaryota</taxon>
        <taxon>Fungi</taxon>
        <taxon>Fungi incertae sedis</taxon>
        <taxon>Microsporidia</taxon>
        <taxon>Hepatosporidae</taxon>
        <taxon>Hepatospora</taxon>
    </lineage>
</organism>
<evidence type="ECO:0000256" key="2">
    <source>
        <dbReference type="ARBA" id="ARBA00022741"/>
    </source>
</evidence>
<dbReference type="VEuPathDB" id="MicrosporidiaDB:HERIO_95"/>
<feature type="binding site" evidence="8">
    <location>
        <begin position="150"/>
        <end position="157"/>
    </location>
    <ligand>
        <name>ATP</name>
        <dbReference type="ChEBI" id="CHEBI:30616"/>
    </ligand>
</feature>
<reference evidence="11 12" key="1">
    <citation type="journal article" date="2017" name="Environ. Microbiol.">
        <title>Decay of the glycolytic pathway and adaptation to intranuclear parasitism within Enterocytozoonidae microsporidia.</title>
        <authorList>
            <person name="Wiredu Boakye D."/>
            <person name="Jaroenlak P."/>
            <person name="Prachumwat A."/>
            <person name="Williams T.A."/>
            <person name="Bateman K.S."/>
            <person name="Itsathitphaisarn O."/>
            <person name="Sritunyalucksana K."/>
            <person name="Paszkiewicz K.H."/>
            <person name="Moore K.A."/>
            <person name="Stentiford G.D."/>
            <person name="Williams B.A."/>
        </authorList>
    </citation>
    <scope>NUCLEOTIDE SEQUENCE [LARGE SCALE GENOMIC DNA]</scope>
    <source>
        <strain evidence="12">canceri</strain>
    </source>
</reference>
<dbReference type="GO" id="GO:0016020">
    <property type="term" value="C:membrane"/>
    <property type="evidence" value="ECO:0007669"/>
    <property type="project" value="TreeGrafter"/>
</dbReference>
<sequence length="1230" mass="144298">MNIEKHEQDLNKFTKYIWVRENNCFKKVEVLDEDLMTVTTIDNVKYNTNDVFNVNPIQFDNISNLANLTYLNIPSILDVLKNRYFENKNFTESGLFLISINPYRKNFTSLSNDFDLKETKDDEPNIYKTAQKVYNSLCESNRSQSILVTGESGAGKTVNTRKLIEFLGMLNNRELDDINNLLILSNPILESFGNAKTVKNDNSSRFGKFVQIYFQNNQIIGGKIEKYLLELSRVTRINSNERNYHIFYYLLNSGDKNLLDMLKLEGNDFGCLKNGCYTADTINDKESFKMLRSGLKMFNIDEIKIFRTIAAILHMSNIEIININNSLKIKDKKMVSFISSLLSIDEKSFVESIIEPKMCAGGYDVINISRDIKNCYKILETIIKTLYNNLFNTILEHINNKLANEINQRSLYNNIFIGILDIAGFEIFEENGYEQLLINYTNEKLQQYFNHKMFIEEQKIYKEEGVKWNYIDFGLDLEPTIQTIENKAGILSLIDQCSILNSKEEDLVNNIKKIKLVVDVKHKVDSFKLKHYAGEVEYKVDNWVEKNKHISSTEVDDLFNIKSDTGKLGIFRTISQEHKENLKQLMKVLNNTDPHYIRCILPNLDKQPYKFDSELIVNQLKCNGVLEGLRISRLGFPTKIFFNDFISNYSICLSNLPAYKNNINNLIRILKEMNIINDNNYLIGKNRIFFKQGILGELENIKIQYLIKNGNLLRKIVSVKVSEIKIIRSRMIENIRENVDMAIDFNNFKWRRLFLKIKPLLNGNSENKMVKLGKENKELSESNKKLNDDLIDITNKYNDLIEDINNDYVNLYNKATGIKNDLDITIKEDKSVLDDLCDKIKRIDLSNKNDAIKNLEELVKKLKNENNELFNKNSLLLTEVNSCKNKMIVLENDNNNLEDKNAYLKKKINQMDLLIKNNMNKYEPVKETNTINYEEKIQLLENINKELKNDKDKLYNENISLSKKSIEDMFKMDRELKNLTNKYTLEVNRLKEENNRLTEELNKEESSDGINMDSIYRNKDYIDKINELELKNYDLENRLKNLNIKDFKNELIRMKTTINSLYKDFINRFINLIKEKDEYYKNIILDLESEGINEENKELNGLVVNNLKLKLLKEENKKLTKLYNEREESLLKYKELLDNKVSYYKERMENIEKNYEALSEGMSKFIKNNKIDKELINININKVSNESINSSVLLESNEVYKVKINQLERENEDLKIGMEILKEYVNKKKK</sequence>
<dbReference type="GO" id="GO:0016459">
    <property type="term" value="C:myosin complex"/>
    <property type="evidence" value="ECO:0007669"/>
    <property type="project" value="UniProtKB-KW"/>
</dbReference>
<dbReference type="Gene3D" id="1.20.120.720">
    <property type="entry name" value="Myosin VI head, motor domain, U50 subdomain"/>
    <property type="match status" value="1"/>
</dbReference>
<dbReference type="GO" id="GO:0007015">
    <property type="term" value="P:actin filament organization"/>
    <property type="evidence" value="ECO:0007669"/>
    <property type="project" value="TreeGrafter"/>
</dbReference>
<dbReference type="PROSITE" id="PS51456">
    <property type="entry name" value="MYOSIN_MOTOR"/>
    <property type="match status" value="1"/>
</dbReference>
<evidence type="ECO:0000313" key="12">
    <source>
        <dbReference type="Proteomes" id="UP000192501"/>
    </source>
</evidence>
<evidence type="ECO:0000256" key="4">
    <source>
        <dbReference type="ARBA" id="ARBA00023054"/>
    </source>
</evidence>
<evidence type="ECO:0000256" key="7">
    <source>
        <dbReference type="ARBA" id="ARBA00023203"/>
    </source>
</evidence>
<feature type="coiled-coil region" evidence="9">
    <location>
        <begin position="845"/>
        <end position="1045"/>
    </location>
</feature>
<feature type="domain" description="Myosin motor" evidence="10">
    <location>
        <begin position="60"/>
        <end position="703"/>
    </location>
</feature>
<keyword evidence="7 8" id="KW-0009">Actin-binding</keyword>
<dbReference type="Proteomes" id="UP000192501">
    <property type="component" value="Unassembled WGS sequence"/>
</dbReference>
<dbReference type="PANTHER" id="PTHR13140:SF857">
    <property type="entry name" value="MYOSIN-11"/>
    <property type="match status" value="1"/>
</dbReference>